<reference evidence="7 8" key="1">
    <citation type="submission" date="2022-03" db="EMBL/GenBank/DDBJ databases">
        <title>Genome data of Colletotrichum spp.</title>
        <authorList>
            <person name="Utami Y.D."/>
            <person name="Hiruma K."/>
        </authorList>
    </citation>
    <scope>NUCLEOTIDE SEQUENCE [LARGE SCALE GENOMIC DNA]</scope>
    <source>
        <strain evidence="7 8">MAFF 239500</strain>
    </source>
</reference>
<keyword evidence="5 6" id="KW-0472">Membrane</keyword>
<name>A0AA37LDV0_9PEZI</name>
<evidence type="ECO:0000256" key="2">
    <source>
        <dbReference type="ARBA" id="ARBA00022448"/>
    </source>
</evidence>
<keyword evidence="8" id="KW-1185">Reference proteome</keyword>
<protein>
    <submittedName>
        <fullName evidence="7">Choline transport protein</fullName>
    </submittedName>
</protein>
<dbReference type="Pfam" id="PF13520">
    <property type="entry name" value="AA_permease_2"/>
    <property type="match status" value="1"/>
</dbReference>
<dbReference type="RefSeq" id="XP_049128938.1">
    <property type="nucleotide sequence ID" value="XM_049272981.1"/>
</dbReference>
<keyword evidence="4 6" id="KW-1133">Transmembrane helix</keyword>
<sequence>MVGSVVVNGLMGLIYGTLLLFCTGPLEALLSTPTGFPFMQIFMDATKSHVGATFLSILIILTAVAATVAGITSTSRTLWAFARDKATPYDRYLSKVNKRQQIPVPSVVLVTVLQMLLGFIYLGNTTAFNAILSMAIIGMYSSYIIPIVYMMAYGRKNLSPSDYAPFKLGPVLGPVLNVISLIWMIVVIIFSTFPSAMPVTPQNMNYSIVVMAGWLLFGVFYYLSFGKKKFEVPSVDSNVVTGISVPVDFHV</sequence>
<dbReference type="GeneID" id="73327571"/>
<evidence type="ECO:0000256" key="5">
    <source>
        <dbReference type="ARBA" id="ARBA00023136"/>
    </source>
</evidence>
<dbReference type="Proteomes" id="UP001055115">
    <property type="component" value="Unassembled WGS sequence"/>
</dbReference>
<dbReference type="GO" id="GO:0022857">
    <property type="term" value="F:transmembrane transporter activity"/>
    <property type="evidence" value="ECO:0007669"/>
    <property type="project" value="InterPro"/>
</dbReference>
<proteinExistence type="predicted"/>
<feature type="transmembrane region" description="Helical" evidence="6">
    <location>
        <begin position="171"/>
        <end position="193"/>
    </location>
</feature>
<evidence type="ECO:0000313" key="7">
    <source>
        <dbReference type="EMBL" id="GKT46588.1"/>
    </source>
</evidence>
<gene>
    <name evidence="7" type="ORF">ColSpa_06769</name>
</gene>
<dbReference type="PANTHER" id="PTHR45649:SF14">
    <property type="entry name" value="GABA PERMEASE"/>
    <property type="match status" value="1"/>
</dbReference>
<dbReference type="PANTHER" id="PTHR45649">
    <property type="entry name" value="AMINO-ACID PERMEASE BAT1"/>
    <property type="match status" value="1"/>
</dbReference>
<keyword evidence="2" id="KW-0813">Transport</keyword>
<dbReference type="AlphaFoldDB" id="A0AA37LDV0"/>
<feature type="transmembrane region" description="Helical" evidence="6">
    <location>
        <begin position="128"/>
        <end position="150"/>
    </location>
</feature>
<dbReference type="InterPro" id="IPR002293">
    <property type="entry name" value="AA/rel_permease1"/>
</dbReference>
<dbReference type="Gene3D" id="1.20.1740.10">
    <property type="entry name" value="Amino acid/polyamine transporter I"/>
    <property type="match status" value="1"/>
</dbReference>
<feature type="transmembrane region" description="Helical" evidence="6">
    <location>
        <begin position="52"/>
        <end position="81"/>
    </location>
</feature>
<organism evidence="7 8">
    <name type="scientific">Colletotrichum spaethianum</name>
    <dbReference type="NCBI Taxonomy" id="700344"/>
    <lineage>
        <taxon>Eukaryota</taxon>
        <taxon>Fungi</taxon>
        <taxon>Dikarya</taxon>
        <taxon>Ascomycota</taxon>
        <taxon>Pezizomycotina</taxon>
        <taxon>Sordariomycetes</taxon>
        <taxon>Hypocreomycetidae</taxon>
        <taxon>Glomerellales</taxon>
        <taxon>Glomerellaceae</taxon>
        <taxon>Colletotrichum</taxon>
        <taxon>Colletotrichum spaethianum species complex</taxon>
    </lineage>
</organism>
<feature type="transmembrane region" description="Helical" evidence="6">
    <location>
        <begin position="102"/>
        <end position="122"/>
    </location>
</feature>
<evidence type="ECO:0000313" key="8">
    <source>
        <dbReference type="Proteomes" id="UP001055115"/>
    </source>
</evidence>
<dbReference type="EMBL" id="BQXU01000016">
    <property type="protein sequence ID" value="GKT46588.1"/>
    <property type="molecule type" value="Genomic_DNA"/>
</dbReference>
<comment type="caution">
    <text evidence="7">The sequence shown here is derived from an EMBL/GenBank/DDBJ whole genome shotgun (WGS) entry which is preliminary data.</text>
</comment>
<dbReference type="GO" id="GO:0016020">
    <property type="term" value="C:membrane"/>
    <property type="evidence" value="ECO:0007669"/>
    <property type="project" value="UniProtKB-SubCell"/>
</dbReference>
<evidence type="ECO:0000256" key="3">
    <source>
        <dbReference type="ARBA" id="ARBA00022692"/>
    </source>
</evidence>
<comment type="subcellular location">
    <subcellularLocation>
        <location evidence="1">Membrane</location>
        <topology evidence="1">Multi-pass membrane protein</topology>
    </subcellularLocation>
</comment>
<evidence type="ECO:0000256" key="1">
    <source>
        <dbReference type="ARBA" id="ARBA00004141"/>
    </source>
</evidence>
<evidence type="ECO:0000256" key="6">
    <source>
        <dbReference type="SAM" id="Phobius"/>
    </source>
</evidence>
<evidence type="ECO:0000256" key="4">
    <source>
        <dbReference type="ARBA" id="ARBA00022989"/>
    </source>
</evidence>
<feature type="transmembrane region" description="Helical" evidence="6">
    <location>
        <begin position="205"/>
        <end position="223"/>
    </location>
</feature>
<accession>A0AA37LDV0</accession>
<keyword evidence="3 6" id="KW-0812">Transmembrane</keyword>